<comment type="similarity">
    <text evidence="1">Belongs to the GPN-loop GTPase family.</text>
</comment>
<keyword evidence="2" id="KW-0547">Nucleotide-binding</keyword>
<dbReference type="GO" id="GO:0005525">
    <property type="term" value="F:GTP binding"/>
    <property type="evidence" value="ECO:0007669"/>
    <property type="project" value="UniProtKB-KW"/>
</dbReference>
<reference evidence="5 6" key="1">
    <citation type="submission" date="2018-06" db="EMBL/GenBank/DDBJ databases">
        <title>Sphaerisporangium craniellae sp. nov., isolated from a marine sponge in the South China Sea.</title>
        <authorList>
            <person name="Li L."/>
        </authorList>
    </citation>
    <scope>NUCLEOTIDE SEQUENCE [LARGE SCALE GENOMIC DNA]</scope>
    <source>
        <strain evidence="5 6">CCTCC AA 208026</strain>
    </source>
</reference>
<keyword evidence="5" id="KW-0067">ATP-binding</keyword>
<dbReference type="AlphaFoldDB" id="A0A367EMX8"/>
<evidence type="ECO:0000256" key="4">
    <source>
        <dbReference type="ARBA" id="ARBA00023134"/>
    </source>
</evidence>
<accession>A0A367EMX8</accession>
<dbReference type="CDD" id="cd00882">
    <property type="entry name" value="Ras_like_GTPase"/>
    <property type="match status" value="1"/>
</dbReference>
<evidence type="ECO:0000256" key="2">
    <source>
        <dbReference type="ARBA" id="ARBA00022741"/>
    </source>
</evidence>
<evidence type="ECO:0000313" key="5">
    <source>
        <dbReference type="EMBL" id="RCG19052.1"/>
    </source>
</evidence>
<proteinExistence type="inferred from homology"/>
<organism evidence="5 6">
    <name type="scientific">Sphaerisporangium album</name>
    <dbReference type="NCBI Taxonomy" id="509200"/>
    <lineage>
        <taxon>Bacteria</taxon>
        <taxon>Bacillati</taxon>
        <taxon>Actinomycetota</taxon>
        <taxon>Actinomycetes</taxon>
        <taxon>Streptosporangiales</taxon>
        <taxon>Streptosporangiaceae</taxon>
        <taxon>Sphaerisporangium</taxon>
    </lineage>
</organism>
<dbReference type="SUPFAM" id="SSF52540">
    <property type="entry name" value="P-loop containing nucleoside triphosphate hydrolases"/>
    <property type="match status" value="1"/>
</dbReference>
<dbReference type="OrthoDB" id="4303541at2"/>
<comment type="caution">
    <text evidence="5">The sequence shown here is derived from an EMBL/GenBank/DDBJ whole genome shotgun (WGS) entry which is preliminary data.</text>
</comment>
<dbReference type="GO" id="GO:0005524">
    <property type="term" value="F:ATP binding"/>
    <property type="evidence" value="ECO:0007669"/>
    <property type="project" value="UniProtKB-KW"/>
</dbReference>
<dbReference type="InterPro" id="IPR052705">
    <property type="entry name" value="Gliding_Motility_GTPase"/>
</dbReference>
<gene>
    <name evidence="5" type="ORF">DQ384_38645</name>
</gene>
<dbReference type="EMBL" id="QOIL01000035">
    <property type="protein sequence ID" value="RCG19052.1"/>
    <property type="molecule type" value="Genomic_DNA"/>
</dbReference>
<evidence type="ECO:0000256" key="3">
    <source>
        <dbReference type="ARBA" id="ARBA00022801"/>
    </source>
</evidence>
<dbReference type="RefSeq" id="WP_114033853.1">
    <property type="nucleotide sequence ID" value="NZ_QOIL01000035.1"/>
</dbReference>
<dbReference type="PANTHER" id="PTHR42708:SF1">
    <property type="entry name" value="GLIDING MOTILITY PROTEIN MGLA"/>
    <property type="match status" value="1"/>
</dbReference>
<protein>
    <submittedName>
        <fullName evidence="5">ATP-binding protein</fullName>
    </submittedName>
</protein>
<dbReference type="Proteomes" id="UP000253094">
    <property type="component" value="Unassembled WGS sequence"/>
</dbReference>
<evidence type="ECO:0000256" key="1">
    <source>
        <dbReference type="ARBA" id="ARBA00005290"/>
    </source>
</evidence>
<keyword evidence="3" id="KW-0378">Hydrolase</keyword>
<dbReference type="Pfam" id="PF03029">
    <property type="entry name" value="ATP_bind_1"/>
    <property type="match status" value="1"/>
</dbReference>
<dbReference type="GO" id="GO:0016787">
    <property type="term" value="F:hydrolase activity"/>
    <property type="evidence" value="ECO:0007669"/>
    <property type="project" value="UniProtKB-KW"/>
</dbReference>
<keyword evidence="4" id="KW-0342">GTP-binding</keyword>
<dbReference type="InterPro" id="IPR004130">
    <property type="entry name" value="Gpn"/>
</dbReference>
<dbReference type="PANTHER" id="PTHR42708">
    <property type="entry name" value="ATP/GTP-BINDING PROTEIN-RELATED"/>
    <property type="match status" value="1"/>
</dbReference>
<evidence type="ECO:0000313" key="6">
    <source>
        <dbReference type="Proteomes" id="UP000253094"/>
    </source>
</evidence>
<name>A0A367EMX8_9ACTN</name>
<dbReference type="Gene3D" id="3.40.50.300">
    <property type="entry name" value="P-loop containing nucleotide triphosphate hydrolases"/>
    <property type="match status" value="1"/>
</dbReference>
<dbReference type="InterPro" id="IPR027417">
    <property type="entry name" value="P-loop_NTPase"/>
</dbReference>
<sequence length="191" mass="20753">MRSEPSDRDYLAGGAQLAKIVIGGAFGVGKTTFVATLSEVRPLRTEEPMTQASIGVDDLRGRPDKSTTTVGLDWGRLTIDDDLVLFLFGAPGQARFQHIWQETARGAWGALILADTRHLEQSFDSLGLVEEMELPYAVAINDFPDSPSYLEADLRQALDLPATTPLVTCNALSQRSAAQALTALLQYLMTL</sequence>
<keyword evidence="6" id="KW-1185">Reference proteome</keyword>